<evidence type="ECO:0000313" key="2">
    <source>
        <dbReference type="Proteomes" id="UP001305652"/>
    </source>
</evidence>
<accession>A0AAX4FXY0</accession>
<proteinExistence type="predicted"/>
<dbReference type="RefSeq" id="WP_318622541.1">
    <property type="nucleotide sequence ID" value="NZ_CP137642.1"/>
</dbReference>
<reference evidence="1 2" key="1">
    <citation type="submission" date="2023-10" db="EMBL/GenBank/DDBJ databases">
        <title>The complete genome sequence of Methanoculleus receptaculi DSM 18860.</title>
        <authorList>
            <person name="Lai S.-J."/>
            <person name="You Y.-T."/>
            <person name="Chen S.-C."/>
        </authorList>
    </citation>
    <scope>NUCLEOTIDE SEQUENCE [LARGE SCALE GENOMIC DNA]</scope>
    <source>
        <strain evidence="1 2">DSM 18860</strain>
    </source>
</reference>
<protein>
    <submittedName>
        <fullName evidence="1">Uncharacterized protein</fullName>
    </submittedName>
</protein>
<dbReference type="AlphaFoldDB" id="A0AAX4FXY0"/>
<name>A0AAX4FXY0_9EURY</name>
<evidence type="ECO:0000313" key="1">
    <source>
        <dbReference type="EMBL" id="WOX58720.1"/>
    </source>
</evidence>
<dbReference type="Proteomes" id="UP001305652">
    <property type="component" value="Chromosome"/>
</dbReference>
<keyword evidence="2" id="KW-1185">Reference proteome</keyword>
<sequence>MLAFQNRNNNLTDIWVHFERYEETIEGTRRLPKEHLSPVIERTADDHYTTVIFVDEGISPPGELRVSLRLTAGGGLFHGMGQDTYRTEVRETVPAGTGGRIIVDATVEKY</sequence>
<dbReference type="GeneID" id="85732160"/>
<dbReference type="KEGG" id="mrc:R6Y96_03345"/>
<organism evidence="1 2">
    <name type="scientific">Methanoculleus receptaculi</name>
    <dbReference type="NCBI Taxonomy" id="394967"/>
    <lineage>
        <taxon>Archaea</taxon>
        <taxon>Methanobacteriati</taxon>
        <taxon>Methanobacteriota</taxon>
        <taxon>Stenosarchaea group</taxon>
        <taxon>Methanomicrobia</taxon>
        <taxon>Methanomicrobiales</taxon>
        <taxon>Methanomicrobiaceae</taxon>
        <taxon>Methanoculleus</taxon>
    </lineage>
</organism>
<dbReference type="EMBL" id="CP137642">
    <property type="protein sequence ID" value="WOX58720.1"/>
    <property type="molecule type" value="Genomic_DNA"/>
</dbReference>
<gene>
    <name evidence="1" type="ORF">R6Y96_03345</name>
</gene>